<dbReference type="InterPro" id="IPR006137">
    <property type="entry name" value="NADH_UbQ_OxRdtase-like_20kDa"/>
</dbReference>
<keyword evidence="6 13" id="KW-0479">Metal-binding</keyword>
<sequence length="290" mass="31689">MELNLQELNKTEYPIPVDLQSNVAITSLSSVYNWGRRNSMWPMLFGLACCAIEMIATASSRFDFSRFGMEVMRATPRQSDLMIVSGTVTKKMIVPIVRLYNQMPEPKYVLAMGACASGGGPFKEGYNVVSGVDKYLPVDVYVPGCPPTPQALMYGLIALQKKIDGQSLAVGDDVPWYGVGPADPTPVPILGPDIIDPRQMDMIRRQAEAAAGRETEEPVYRLDAARALPVFGAEAEAIATRTVKKEAVKTDVEVKSFSQAGMDADAIEALRAKRRENALKRKAARLAKEG</sequence>
<evidence type="ECO:0000256" key="8">
    <source>
        <dbReference type="ARBA" id="ARBA00023004"/>
    </source>
</evidence>
<evidence type="ECO:0000256" key="1">
    <source>
        <dbReference type="ARBA" id="ARBA00009173"/>
    </source>
</evidence>
<keyword evidence="4 13" id="KW-0004">4Fe-4S</keyword>
<keyword evidence="2 13" id="KW-0813">Transport</keyword>
<dbReference type="GO" id="GO:0048038">
    <property type="term" value="F:quinone binding"/>
    <property type="evidence" value="ECO:0007669"/>
    <property type="project" value="UniProtKB-KW"/>
</dbReference>
<dbReference type="AlphaFoldDB" id="A0A7S8IC03"/>
<evidence type="ECO:0000256" key="11">
    <source>
        <dbReference type="ARBA" id="ARBA00023075"/>
    </source>
</evidence>
<dbReference type="Gene3D" id="3.40.50.12280">
    <property type="match status" value="1"/>
</dbReference>
<comment type="cofactor">
    <cofactor evidence="13">
        <name>[4Fe-4S] cluster</name>
        <dbReference type="ChEBI" id="CHEBI:49883"/>
    </cofactor>
    <text evidence="13">Binds 1 [4Fe-4S] cluster.</text>
</comment>
<dbReference type="GO" id="GO:0051539">
    <property type="term" value="F:4 iron, 4 sulfur cluster binding"/>
    <property type="evidence" value="ECO:0007669"/>
    <property type="project" value="UniProtKB-KW"/>
</dbReference>
<dbReference type="KEGG" id="pmet:G4Y79_15020"/>
<dbReference type="Pfam" id="PF01058">
    <property type="entry name" value="Oxidored_q6"/>
    <property type="match status" value="1"/>
</dbReference>
<keyword evidence="3 13" id="KW-1003">Cell membrane</keyword>
<evidence type="ECO:0000256" key="3">
    <source>
        <dbReference type="ARBA" id="ARBA00022475"/>
    </source>
</evidence>
<dbReference type="GO" id="GO:0045271">
    <property type="term" value="C:respiratory chain complex I"/>
    <property type="evidence" value="ECO:0007669"/>
    <property type="project" value="TreeGrafter"/>
</dbReference>
<organism evidence="16 17">
    <name type="scientific">Phototrophicus methaneseepsis</name>
    <dbReference type="NCBI Taxonomy" id="2710758"/>
    <lineage>
        <taxon>Bacteria</taxon>
        <taxon>Bacillati</taxon>
        <taxon>Chloroflexota</taxon>
        <taxon>Candidatus Thermofontia</taxon>
        <taxon>Phototrophicales</taxon>
        <taxon>Phototrophicaceae</taxon>
        <taxon>Phototrophicus</taxon>
    </lineage>
</organism>
<evidence type="ECO:0000256" key="10">
    <source>
        <dbReference type="ARBA" id="ARBA00023027"/>
    </source>
</evidence>
<keyword evidence="17" id="KW-1185">Reference proteome</keyword>
<evidence type="ECO:0000256" key="6">
    <source>
        <dbReference type="ARBA" id="ARBA00022723"/>
    </source>
</evidence>
<feature type="binding site" evidence="13">
    <location>
        <position position="145"/>
    </location>
    <ligand>
        <name>[4Fe-4S] cluster</name>
        <dbReference type="ChEBI" id="CHEBI:49883"/>
    </ligand>
</feature>
<evidence type="ECO:0000256" key="13">
    <source>
        <dbReference type="HAMAP-Rule" id="MF_01356"/>
    </source>
</evidence>
<dbReference type="EC" id="7.1.1.-" evidence="13"/>
<comment type="subcellular location">
    <subcellularLocation>
        <location evidence="13">Cell membrane</location>
        <topology evidence="13">Peripheral membrane protein</topology>
        <orientation evidence="13">Cytoplasmic side</orientation>
    </subcellularLocation>
</comment>
<keyword evidence="7 13" id="KW-1278">Translocase</keyword>
<keyword evidence="12 13" id="KW-0472">Membrane</keyword>
<dbReference type="PANTHER" id="PTHR11995">
    <property type="entry name" value="NADH DEHYDROGENASE"/>
    <property type="match status" value="1"/>
</dbReference>
<protein>
    <recommendedName>
        <fullName evidence="13">NADH-quinone oxidoreductase subunit B</fullName>
        <ecNumber evidence="13">7.1.1.-</ecNumber>
    </recommendedName>
    <alternativeName>
        <fullName evidence="13">NADH dehydrogenase I subunit B</fullName>
    </alternativeName>
    <alternativeName>
        <fullName evidence="13">NDH-1 subunit B</fullName>
    </alternativeName>
</protein>
<evidence type="ECO:0000256" key="14">
    <source>
        <dbReference type="RuleBase" id="RU004464"/>
    </source>
</evidence>
<evidence type="ECO:0000256" key="12">
    <source>
        <dbReference type="ARBA" id="ARBA00023136"/>
    </source>
</evidence>
<keyword evidence="8 13" id="KW-0408">Iron</keyword>
<feature type="binding site" evidence="13">
    <location>
        <position position="115"/>
    </location>
    <ligand>
        <name>[4Fe-4S] cluster</name>
        <dbReference type="ChEBI" id="CHEBI:49883"/>
    </ligand>
</feature>
<dbReference type="GO" id="GO:0005886">
    <property type="term" value="C:plasma membrane"/>
    <property type="evidence" value="ECO:0007669"/>
    <property type="project" value="UniProtKB-SubCell"/>
</dbReference>
<comment type="subunit">
    <text evidence="13">NDH-1 is composed of 14 different subunits. Subunits NuoB, C, D, E, F, and G constitute the peripheral sector of the complex.</text>
</comment>
<keyword evidence="9 13" id="KW-0411">Iron-sulfur</keyword>
<evidence type="ECO:0000256" key="9">
    <source>
        <dbReference type="ARBA" id="ARBA00023014"/>
    </source>
</evidence>
<evidence type="ECO:0000259" key="15">
    <source>
        <dbReference type="Pfam" id="PF01058"/>
    </source>
</evidence>
<keyword evidence="11 13" id="KW-0830">Ubiquinone</keyword>
<dbReference type="SUPFAM" id="SSF56770">
    <property type="entry name" value="HydA/Nqo6-like"/>
    <property type="match status" value="1"/>
</dbReference>
<dbReference type="GO" id="GO:0009060">
    <property type="term" value="P:aerobic respiration"/>
    <property type="evidence" value="ECO:0007669"/>
    <property type="project" value="TreeGrafter"/>
</dbReference>
<dbReference type="GO" id="GO:0050136">
    <property type="term" value="F:NADH dehydrogenase (quinone) (non-electrogenic) activity"/>
    <property type="evidence" value="ECO:0007669"/>
    <property type="project" value="UniProtKB-UniRule"/>
</dbReference>
<dbReference type="EMBL" id="CP062983">
    <property type="protein sequence ID" value="QPC81015.1"/>
    <property type="molecule type" value="Genomic_DNA"/>
</dbReference>
<feature type="domain" description="NADH:ubiquinone oxidoreductase-like 20kDa subunit" evidence="15">
    <location>
        <begin position="49"/>
        <end position="159"/>
    </location>
</feature>
<dbReference type="HAMAP" id="MF_01356">
    <property type="entry name" value="NDH1_NuoB"/>
    <property type="match status" value="1"/>
</dbReference>
<keyword evidence="5 13" id="KW-0874">Quinone</keyword>
<proteinExistence type="inferred from homology"/>
<comment type="catalytic activity">
    <reaction evidence="13">
        <text>a quinone + NADH + 5 H(+)(in) = a quinol + NAD(+) + 4 H(+)(out)</text>
        <dbReference type="Rhea" id="RHEA:57888"/>
        <dbReference type="ChEBI" id="CHEBI:15378"/>
        <dbReference type="ChEBI" id="CHEBI:24646"/>
        <dbReference type="ChEBI" id="CHEBI:57540"/>
        <dbReference type="ChEBI" id="CHEBI:57945"/>
        <dbReference type="ChEBI" id="CHEBI:132124"/>
    </reaction>
</comment>
<dbReference type="GO" id="GO:0008137">
    <property type="term" value="F:NADH dehydrogenase (ubiquinone) activity"/>
    <property type="evidence" value="ECO:0007669"/>
    <property type="project" value="InterPro"/>
</dbReference>
<dbReference type="FunFam" id="3.40.50.12280:FF:000002">
    <property type="entry name" value="NADH-quinone oxidoreductase subunit B"/>
    <property type="match status" value="1"/>
</dbReference>
<dbReference type="Proteomes" id="UP000594468">
    <property type="component" value="Chromosome"/>
</dbReference>
<comment type="similarity">
    <text evidence="1 13 14">Belongs to the complex I 20 kDa subunit family.</text>
</comment>
<dbReference type="GO" id="GO:0005506">
    <property type="term" value="F:iron ion binding"/>
    <property type="evidence" value="ECO:0007669"/>
    <property type="project" value="UniProtKB-UniRule"/>
</dbReference>
<name>A0A7S8IC03_9CHLR</name>
<evidence type="ECO:0000256" key="2">
    <source>
        <dbReference type="ARBA" id="ARBA00022448"/>
    </source>
</evidence>
<dbReference type="NCBIfam" id="NF005012">
    <property type="entry name" value="PRK06411.1"/>
    <property type="match status" value="1"/>
</dbReference>
<feature type="binding site" evidence="13">
    <location>
        <position position="50"/>
    </location>
    <ligand>
        <name>[4Fe-4S] cluster</name>
        <dbReference type="ChEBI" id="CHEBI:49883"/>
    </ligand>
</feature>
<keyword evidence="10 13" id="KW-0520">NAD</keyword>
<evidence type="ECO:0000313" key="17">
    <source>
        <dbReference type="Proteomes" id="UP000594468"/>
    </source>
</evidence>
<accession>A0A7S8IC03</accession>
<evidence type="ECO:0000256" key="7">
    <source>
        <dbReference type="ARBA" id="ARBA00022967"/>
    </source>
</evidence>
<feature type="binding site" evidence="13">
    <location>
        <position position="49"/>
    </location>
    <ligand>
        <name>[4Fe-4S] cluster</name>
        <dbReference type="ChEBI" id="CHEBI:49883"/>
    </ligand>
</feature>
<dbReference type="InterPro" id="IPR006138">
    <property type="entry name" value="NADH_UQ_OxRdtase_20Kd_su"/>
</dbReference>
<dbReference type="RefSeq" id="WP_195169088.1">
    <property type="nucleotide sequence ID" value="NZ_CP062983.1"/>
</dbReference>
<dbReference type="PANTHER" id="PTHR11995:SF33">
    <property type="entry name" value="NADH-QUINONE OXIDOREDUCTASE SUBUNIT B 2"/>
    <property type="match status" value="1"/>
</dbReference>
<dbReference type="GO" id="GO:0015990">
    <property type="term" value="P:electron transport coupled proton transport"/>
    <property type="evidence" value="ECO:0007669"/>
    <property type="project" value="TreeGrafter"/>
</dbReference>
<gene>
    <name evidence="13" type="primary">nuoB</name>
    <name evidence="16" type="ORF">G4Y79_15020</name>
</gene>
<evidence type="ECO:0000256" key="4">
    <source>
        <dbReference type="ARBA" id="ARBA00022485"/>
    </source>
</evidence>
<dbReference type="NCBIfam" id="TIGR01957">
    <property type="entry name" value="nuoB_fam"/>
    <property type="match status" value="1"/>
</dbReference>
<evidence type="ECO:0000256" key="5">
    <source>
        <dbReference type="ARBA" id="ARBA00022719"/>
    </source>
</evidence>
<reference evidence="16 17" key="1">
    <citation type="submission" date="2020-02" db="EMBL/GenBank/DDBJ databases">
        <authorList>
            <person name="Zheng R.K."/>
            <person name="Sun C.M."/>
        </authorList>
    </citation>
    <scope>NUCLEOTIDE SEQUENCE [LARGE SCALE GENOMIC DNA]</scope>
    <source>
        <strain evidence="17">rifampicinis</strain>
    </source>
</reference>
<evidence type="ECO:0000313" key="16">
    <source>
        <dbReference type="EMBL" id="QPC81015.1"/>
    </source>
</evidence>
<comment type="function">
    <text evidence="13">NDH-1 shuttles electrons from NADH, via FMN and iron-sulfur (Fe-S) centers, to quinones in the respiratory chain. The immediate electron acceptor for the enzyme in this species is believed to be ubiquinone. Couples the redox reaction to proton translocation (for every two electrons transferred, four hydrogen ions are translocated across the cytoplasmic membrane), and thus conserves the redox energy in a proton gradient.</text>
</comment>